<dbReference type="EMBL" id="JAHUTI010080535">
    <property type="protein sequence ID" value="MED6258436.1"/>
    <property type="molecule type" value="Genomic_DNA"/>
</dbReference>
<protein>
    <submittedName>
        <fullName evidence="2">Uncharacterized protein</fullName>
    </submittedName>
</protein>
<accession>A0ABU7C8D5</accession>
<evidence type="ECO:0000313" key="2">
    <source>
        <dbReference type="EMBL" id="MED6258436.1"/>
    </source>
</evidence>
<evidence type="ECO:0000313" key="3">
    <source>
        <dbReference type="Proteomes" id="UP001345963"/>
    </source>
</evidence>
<gene>
    <name evidence="2" type="ORF">ATANTOWER_007402</name>
</gene>
<feature type="region of interest" description="Disordered" evidence="1">
    <location>
        <begin position="104"/>
        <end position="136"/>
    </location>
</feature>
<comment type="caution">
    <text evidence="2">The sequence shown here is derived from an EMBL/GenBank/DDBJ whole genome shotgun (WGS) entry which is preliminary data.</text>
</comment>
<reference evidence="2 3" key="1">
    <citation type="submission" date="2021-07" db="EMBL/GenBank/DDBJ databases">
        <authorList>
            <person name="Palmer J.M."/>
        </authorList>
    </citation>
    <scope>NUCLEOTIDE SEQUENCE [LARGE SCALE GENOMIC DNA]</scope>
    <source>
        <strain evidence="2 3">AT_MEX2019</strain>
        <tissue evidence="2">Muscle</tissue>
    </source>
</reference>
<keyword evidence="3" id="KW-1185">Reference proteome</keyword>
<name>A0ABU7C8D5_9TELE</name>
<organism evidence="2 3">
    <name type="scientific">Ataeniobius toweri</name>
    <dbReference type="NCBI Taxonomy" id="208326"/>
    <lineage>
        <taxon>Eukaryota</taxon>
        <taxon>Metazoa</taxon>
        <taxon>Chordata</taxon>
        <taxon>Craniata</taxon>
        <taxon>Vertebrata</taxon>
        <taxon>Euteleostomi</taxon>
        <taxon>Actinopterygii</taxon>
        <taxon>Neopterygii</taxon>
        <taxon>Teleostei</taxon>
        <taxon>Neoteleostei</taxon>
        <taxon>Acanthomorphata</taxon>
        <taxon>Ovalentaria</taxon>
        <taxon>Atherinomorphae</taxon>
        <taxon>Cyprinodontiformes</taxon>
        <taxon>Goodeidae</taxon>
        <taxon>Ataeniobius</taxon>
    </lineage>
</organism>
<dbReference type="Proteomes" id="UP001345963">
    <property type="component" value="Unassembled WGS sequence"/>
</dbReference>
<feature type="compositionally biased region" description="Polar residues" evidence="1">
    <location>
        <begin position="121"/>
        <end position="136"/>
    </location>
</feature>
<evidence type="ECO:0000256" key="1">
    <source>
        <dbReference type="SAM" id="MobiDB-lite"/>
    </source>
</evidence>
<sequence length="136" mass="14925">MCLEFNSSLKLKVIHKTCSNCGNNDKTIYYYWVLQYLKTSPTDCPIDSKRTYASDHLVLTFTSADFGPKWPHVPVPVIPEPAALAPCSGLLEEKNASGCVRLTQVSQPNHPPPTTALIKTAASTNQSPSDSSFRLN</sequence>
<proteinExistence type="predicted"/>